<dbReference type="PANTHER" id="PTHR13366">
    <property type="entry name" value="MALARIA ANTIGEN-RELATED"/>
    <property type="match status" value="1"/>
</dbReference>
<feature type="region of interest" description="Disordered" evidence="1">
    <location>
        <begin position="246"/>
        <end position="269"/>
    </location>
</feature>
<feature type="region of interest" description="Disordered" evidence="1">
    <location>
        <begin position="1"/>
        <end position="22"/>
    </location>
</feature>
<protein>
    <recommendedName>
        <fullName evidence="2">DUF4042 domain-containing protein</fullName>
    </recommendedName>
</protein>
<dbReference type="PANTHER" id="PTHR13366:SF0">
    <property type="entry name" value="HEAT REPEAT-CONTAINING PROTEIN 6"/>
    <property type="match status" value="1"/>
</dbReference>
<evidence type="ECO:0000313" key="4">
    <source>
        <dbReference type="Proteomes" id="UP000245771"/>
    </source>
</evidence>
<feature type="compositionally biased region" description="Basic and acidic residues" evidence="1">
    <location>
        <begin position="1"/>
        <end position="13"/>
    </location>
</feature>
<dbReference type="InterPro" id="IPR025283">
    <property type="entry name" value="DUF4042"/>
</dbReference>
<dbReference type="EMBL" id="KZ819602">
    <property type="protein sequence ID" value="PWN37024.1"/>
    <property type="molecule type" value="Genomic_DNA"/>
</dbReference>
<dbReference type="InterPro" id="IPR016024">
    <property type="entry name" value="ARM-type_fold"/>
</dbReference>
<feature type="domain" description="DUF4042" evidence="2">
    <location>
        <begin position="278"/>
        <end position="448"/>
    </location>
</feature>
<feature type="compositionally biased region" description="Low complexity" evidence="1">
    <location>
        <begin position="246"/>
        <end position="255"/>
    </location>
</feature>
<dbReference type="GeneID" id="37022446"/>
<gene>
    <name evidence="3" type="ORF">FA14DRAFT_176327</name>
</gene>
<organism evidence="3 4">
    <name type="scientific">Meira miltonrushii</name>
    <dbReference type="NCBI Taxonomy" id="1280837"/>
    <lineage>
        <taxon>Eukaryota</taxon>
        <taxon>Fungi</taxon>
        <taxon>Dikarya</taxon>
        <taxon>Basidiomycota</taxon>
        <taxon>Ustilaginomycotina</taxon>
        <taxon>Exobasidiomycetes</taxon>
        <taxon>Exobasidiales</taxon>
        <taxon>Brachybasidiaceae</taxon>
        <taxon>Meira</taxon>
    </lineage>
</organism>
<accession>A0A316VID5</accession>
<dbReference type="InterPro" id="IPR011989">
    <property type="entry name" value="ARM-like"/>
</dbReference>
<proteinExistence type="predicted"/>
<feature type="region of interest" description="Disordered" evidence="1">
    <location>
        <begin position="215"/>
        <end position="234"/>
    </location>
</feature>
<dbReference type="Pfam" id="PF13251">
    <property type="entry name" value="DUF4042"/>
    <property type="match status" value="1"/>
</dbReference>
<dbReference type="Proteomes" id="UP000245771">
    <property type="component" value="Unassembled WGS sequence"/>
</dbReference>
<evidence type="ECO:0000256" key="1">
    <source>
        <dbReference type="SAM" id="MobiDB-lite"/>
    </source>
</evidence>
<dbReference type="InterPro" id="IPR052107">
    <property type="entry name" value="HEAT6"/>
</dbReference>
<dbReference type="AlphaFoldDB" id="A0A316VID5"/>
<dbReference type="RefSeq" id="XP_025357326.1">
    <property type="nucleotide sequence ID" value="XM_025500665.1"/>
</dbReference>
<dbReference type="SUPFAM" id="SSF48371">
    <property type="entry name" value="ARM repeat"/>
    <property type="match status" value="1"/>
</dbReference>
<dbReference type="OrthoDB" id="2553858at2759"/>
<name>A0A316VID5_9BASI</name>
<evidence type="ECO:0000259" key="2">
    <source>
        <dbReference type="Pfam" id="PF13251"/>
    </source>
</evidence>
<sequence>MSSSPHKKEDKDQQQGNSSNHNALSQVASAALLLDRLNTSSSVERRAILDELRDHLSEDVKYGRTASLLAALSHTFGDVQRVALGISTQAEETDLLPKQEILNAILGILRRVARNSTGPSSVSAARTCASAFQALSYIFKGNAFASLSSLDIQYVVSVSTRCLRWGINEALEAQPRTNTARRVGPGNALAFSGQRLGGDKAQGSSVTYNRKSAFSSMGNVPSGPVLRKQTSSSSLGSVTQSIASAGWESESAASASERENDADEEDDRKRLGSACRAVRTRIIAFLEALNATNAKSLLLHWPQLLCESGSEHACLLDIAEIDAIVSNRVHACHTIEAYILAGKNLGFFNGAEERAGLSAFTSLSSRIASTIVQIRHRLIGILQSNCTTSVKEAALRTTSTLVEATPKAKLRQTHVEIIRPIALRLCSSADAAIAVKAYTLLSTMLGATDDEIPTASFGNVQLGESVLKSLQDDNTGPDTKAQAWKALAKVAEKQSNDNTENEAELRSLALQQLSLATEEVRQGIGSFILAKCGDVSQQSRWSEHVKLLQQDSSPSVRIIAADCLALTSLEGDGLASLCQDEDSSVRAAAFRGIGSSIQRGNKINAAHEDILRKGLRDTSALVRQRASWSFGNLCEAGGEINLLSDCIITRRDDERVGIHAMRGVGALLANSRLSDLISRTQVIAEALEWISDTLTTSKDPKMRWNTCASVGKVFAMEDVDGMAYLLQSKSGLPVTLSRIIANDKTFKTRLTASTALISLIERTSGTSLLQNHIIRQIETNINTAKQGIVQQVENASFREAQLHVIPLQKSIETLASLLAGYSIAST</sequence>
<evidence type="ECO:0000313" key="3">
    <source>
        <dbReference type="EMBL" id="PWN37024.1"/>
    </source>
</evidence>
<keyword evidence="4" id="KW-1185">Reference proteome</keyword>
<reference evidence="3 4" key="1">
    <citation type="journal article" date="2018" name="Mol. Biol. Evol.">
        <title>Broad Genomic Sampling Reveals a Smut Pathogenic Ancestry of the Fungal Clade Ustilaginomycotina.</title>
        <authorList>
            <person name="Kijpornyongpan T."/>
            <person name="Mondo S.J."/>
            <person name="Barry K."/>
            <person name="Sandor L."/>
            <person name="Lee J."/>
            <person name="Lipzen A."/>
            <person name="Pangilinan J."/>
            <person name="LaButti K."/>
            <person name="Hainaut M."/>
            <person name="Henrissat B."/>
            <person name="Grigoriev I.V."/>
            <person name="Spatafora J.W."/>
            <person name="Aime M.C."/>
        </authorList>
    </citation>
    <scope>NUCLEOTIDE SEQUENCE [LARGE SCALE GENOMIC DNA]</scope>
    <source>
        <strain evidence="3 4">MCA 3882</strain>
    </source>
</reference>
<dbReference type="Gene3D" id="1.25.10.10">
    <property type="entry name" value="Leucine-rich Repeat Variant"/>
    <property type="match status" value="2"/>
</dbReference>
<dbReference type="InParanoid" id="A0A316VID5"/>